<accession>A0A4R9GBB1</accession>
<keyword evidence="1" id="KW-0472">Membrane</keyword>
<organism evidence="2 3">
    <name type="scientific">Leptospira fletcheri</name>
    <dbReference type="NCBI Taxonomy" id="2484981"/>
    <lineage>
        <taxon>Bacteria</taxon>
        <taxon>Pseudomonadati</taxon>
        <taxon>Spirochaetota</taxon>
        <taxon>Spirochaetia</taxon>
        <taxon>Leptospirales</taxon>
        <taxon>Leptospiraceae</taxon>
        <taxon>Leptospira</taxon>
    </lineage>
</organism>
<feature type="transmembrane region" description="Helical" evidence="1">
    <location>
        <begin position="108"/>
        <end position="130"/>
    </location>
</feature>
<protein>
    <submittedName>
        <fullName evidence="2">Uncharacterized protein</fullName>
    </submittedName>
</protein>
<evidence type="ECO:0000256" key="1">
    <source>
        <dbReference type="SAM" id="Phobius"/>
    </source>
</evidence>
<comment type="caution">
    <text evidence="2">The sequence shown here is derived from an EMBL/GenBank/DDBJ whole genome shotgun (WGS) entry which is preliminary data.</text>
</comment>
<feature type="transmembrane region" description="Helical" evidence="1">
    <location>
        <begin position="70"/>
        <end position="96"/>
    </location>
</feature>
<keyword evidence="1" id="KW-1133">Transmembrane helix</keyword>
<reference evidence="2" key="1">
    <citation type="journal article" date="2019" name="PLoS Negl. Trop. Dis.">
        <title>Revisiting the worldwide diversity of Leptospira species in the environment.</title>
        <authorList>
            <person name="Vincent A.T."/>
            <person name="Schiettekatte O."/>
            <person name="Bourhy P."/>
            <person name="Veyrier F.J."/>
            <person name="Picardeau M."/>
        </authorList>
    </citation>
    <scope>NUCLEOTIDE SEQUENCE [LARGE SCALE GENOMIC DNA]</scope>
    <source>
        <strain evidence="2">SSW15</strain>
    </source>
</reference>
<feature type="transmembrane region" description="Helical" evidence="1">
    <location>
        <begin position="39"/>
        <end position="58"/>
    </location>
</feature>
<proteinExistence type="predicted"/>
<keyword evidence="3" id="KW-1185">Reference proteome</keyword>
<dbReference type="AlphaFoldDB" id="A0A4R9GBB1"/>
<sequence length="155" mass="17601">MTLSSTKHHNRSMILSRISLGFVGMLAFTVWAYQLMVSLKAELLVLLVLMTFVLILSWRLLSNARIGHFVLLALAETLPVMIVMFLVHLFVVWAAILILGSDEYGASLMVYFVFAVPISFPLTLFFYHMYLRKITSKWKGPSSQTLSSLEAPRED</sequence>
<evidence type="ECO:0000313" key="2">
    <source>
        <dbReference type="EMBL" id="TGK08984.1"/>
    </source>
</evidence>
<evidence type="ECO:0000313" key="3">
    <source>
        <dbReference type="Proteomes" id="UP000298458"/>
    </source>
</evidence>
<dbReference type="EMBL" id="RQET01000009">
    <property type="protein sequence ID" value="TGK08984.1"/>
    <property type="molecule type" value="Genomic_DNA"/>
</dbReference>
<feature type="transmembrane region" description="Helical" evidence="1">
    <location>
        <begin position="12"/>
        <end position="33"/>
    </location>
</feature>
<keyword evidence="1" id="KW-0812">Transmembrane</keyword>
<gene>
    <name evidence="2" type="ORF">EHO60_13230</name>
</gene>
<dbReference type="Proteomes" id="UP000298458">
    <property type="component" value="Unassembled WGS sequence"/>
</dbReference>
<name>A0A4R9GBB1_9LEPT</name>